<evidence type="ECO:0000256" key="3">
    <source>
        <dbReference type="ARBA" id="ARBA00023002"/>
    </source>
</evidence>
<dbReference type="GO" id="GO:0071949">
    <property type="term" value="F:FAD binding"/>
    <property type="evidence" value="ECO:0007669"/>
    <property type="project" value="TreeGrafter"/>
</dbReference>
<comment type="cofactor">
    <cofactor evidence="5">
        <name>FAD</name>
        <dbReference type="ChEBI" id="CHEBI:57692"/>
    </cofactor>
</comment>
<dbReference type="GO" id="GO:0010133">
    <property type="term" value="P:L-proline catabolic process to L-glutamate"/>
    <property type="evidence" value="ECO:0007669"/>
    <property type="project" value="TreeGrafter"/>
</dbReference>
<dbReference type="PANTHER" id="PTHR13914">
    <property type="entry name" value="PROLINE OXIDASE"/>
    <property type="match status" value="1"/>
</dbReference>
<dbReference type="GO" id="GO:0005739">
    <property type="term" value="C:mitochondrion"/>
    <property type="evidence" value="ECO:0007669"/>
    <property type="project" value="TreeGrafter"/>
</dbReference>
<keyword evidence="3 5" id="KW-0560">Oxidoreductase</keyword>
<dbReference type="Pfam" id="PF01619">
    <property type="entry name" value="Pro_dh"/>
    <property type="match status" value="1"/>
</dbReference>
<dbReference type="EC" id="1.5.5.2" evidence="2 5"/>
<protein>
    <recommendedName>
        <fullName evidence="2 5">Proline dehydrogenase</fullName>
        <ecNumber evidence="2 5">1.5.5.2</ecNumber>
    </recommendedName>
</protein>
<name>A0A6J3LV81_9PEZI</name>
<dbReference type="SUPFAM" id="SSF51730">
    <property type="entry name" value="FAD-linked oxidoreductase"/>
    <property type="match status" value="1"/>
</dbReference>
<evidence type="ECO:0000256" key="2">
    <source>
        <dbReference type="ARBA" id="ARBA00012695"/>
    </source>
</evidence>
<accession>A0A6J3LV81</accession>
<evidence type="ECO:0000256" key="4">
    <source>
        <dbReference type="ARBA" id="ARBA00023062"/>
    </source>
</evidence>
<evidence type="ECO:0000313" key="9">
    <source>
        <dbReference type="RefSeq" id="XP_033455573.1"/>
    </source>
</evidence>
<dbReference type="InterPro" id="IPR002872">
    <property type="entry name" value="Proline_DH_dom"/>
</dbReference>
<comment type="catalytic activity">
    <reaction evidence="5">
        <text>L-proline + a quinone = (S)-1-pyrroline-5-carboxylate + a quinol + H(+)</text>
        <dbReference type="Rhea" id="RHEA:23784"/>
        <dbReference type="ChEBI" id="CHEBI:15378"/>
        <dbReference type="ChEBI" id="CHEBI:17388"/>
        <dbReference type="ChEBI" id="CHEBI:24646"/>
        <dbReference type="ChEBI" id="CHEBI:60039"/>
        <dbReference type="ChEBI" id="CHEBI:132124"/>
        <dbReference type="EC" id="1.5.5.2"/>
    </reaction>
</comment>
<sequence>LSTLSLPQILRTYLITSISSSPTLLSLSTSLLRRMLLSRNPLFRLDSNPFLRTLLKETFYKQFCAGATAPSITSACEGLRAQGYSGVILEYAAEILEQGKDTSDSSAKEAADIAAWRQGMLASVGMAAPGDFVGLKWSGMGTAAMHRMKEQLPPTQAMEEAMHAVCAAARDREIALLPAAEETWNLAGYHAWTLGLQRIFNSNNVASSPSSSAEPPRKCVVYNTYQAYLLSARTSLAAHLALAEEENFTLGVKLVRGAYLGSEQERRVIWPSIEATHHSYDEILSALVQRKYNDFLHPAVKGEKPASTATSATLPPTNVVLATHNAASVALAQRLRREQRARGEDLTPLAFAQLQGMADEVSCGLLAASAESGKDAAAVKERVLKLTVWGTMTECLNYLLRRAAENKDAASRTSDTRRAMGREIGRRVK</sequence>
<keyword evidence="5" id="KW-0274">FAD</keyword>
<keyword evidence="4 5" id="KW-0642">Proline metabolism</keyword>
<evidence type="ECO:0000256" key="6">
    <source>
        <dbReference type="SAM" id="MobiDB-lite"/>
    </source>
</evidence>
<reference evidence="9" key="2">
    <citation type="submission" date="2020-04" db="EMBL/GenBank/DDBJ databases">
        <authorList>
            <consortium name="NCBI Genome Project"/>
        </authorList>
    </citation>
    <scope>NUCLEOTIDE SEQUENCE</scope>
    <source>
        <strain evidence="9">CBS 342.82</strain>
    </source>
</reference>
<reference evidence="9" key="1">
    <citation type="submission" date="2020-01" db="EMBL/GenBank/DDBJ databases">
        <authorList>
            <consortium name="DOE Joint Genome Institute"/>
            <person name="Haridas S."/>
            <person name="Albert R."/>
            <person name="Binder M."/>
            <person name="Bloem J."/>
            <person name="Labutti K."/>
            <person name="Salamov A."/>
            <person name="Andreopoulos B."/>
            <person name="Baker S.E."/>
            <person name="Barry K."/>
            <person name="Bills G."/>
            <person name="Bluhm B.H."/>
            <person name="Cannon C."/>
            <person name="Castanera R."/>
            <person name="Culley D.E."/>
            <person name="Daum C."/>
            <person name="Ezra D."/>
            <person name="Gonzalez J.B."/>
            <person name="Henrissat B."/>
            <person name="Kuo A."/>
            <person name="Liang C."/>
            <person name="Lipzen A."/>
            <person name="Lutzoni F."/>
            <person name="Magnuson J."/>
            <person name="Mondo S."/>
            <person name="Nolan M."/>
            <person name="Ohm R."/>
            <person name="Pangilinan J."/>
            <person name="Park H.-J."/>
            <person name="Ramirez L."/>
            <person name="Alfaro M."/>
            <person name="Sun H."/>
            <person name="Tritt A."/>
            <person name="Yoshinaga Y."/>
            <person name="Zwiers L.-H."/>
            <person name="Turgeon B.G."/>
            <person name="Goodwin S.B."/>
            <person name="Spatafora J.W."/>
            <person name="Crous P.W."/>
            <person name="Grigoriev I.V."/>
        </authorList>
    </citation>
    <scope>NUCLEOTIDE SEQUENCE</scope>
    <source>
        <strain evidence="9">CBS 342.82</strain>
    </source>
</reference>
<dbReference type="PANTHER" id="PTHR13914:SF30">
    <property type="entry name" value="PROLINE DEHYDROGENASE"/>
    <property type="match status" value="1"/>
</dbReference>
<feature type="region of interest" description="Disordered" evidence="6">
    <location>
        <begin position="407"/>
        <end position="429"/>
    </location>
</feature>
<evidence type="ECO:0000259" key="7">
    <source>
        <dbReference type="Pfam" id="PF01619"/>
    </source>
</evidence>
<evidence type="ECO:0000256" key="1">
    <source>
        <dbReference type="ARBA" id="ARBA00005869"/>
    </source>
</evidence>
<dbReference type="InterPro" id="IPR029041">
    <property type="entry name" value="FAD-linked_oxidoreductase-like"/>
</dbReference>
<dbReference type="GO" id="GO:0004657">
    <property type="term" value="F:proline dehydrogenase activity"/>
    <property type="evidence" value="ECO:0007669"/>
    <property type="project" value="UniProtKB-EC"/>
</dbReference>
<gene>
    <name evidence="9" type="ORF">K489DRAFT_308154</name>
</gene>
<comment type="function">
    <text evidence="5">Converts proline to delta-1-pyrroline-5-carboxylate.</text>
</comment>
<comment type="similarity">
    <text evidence="1 5">Belongs to the proline oxidase family.</text>
</comment>
<feature type="non-terminal residue" evidence="9">
    <location>
        <position position="1"/>
    </location>
</feature>
<keyword evidence="5" id="KW-0285">Flavoprotein</keyword>
<dbReference type="Proteomes" id="UP000504637">
    <property type="component" value="Unplaced"/>
</dbReference>
<evidence type="ECO:0000313" key="8">
    <source>
        <dbReference type="Proteomes" id="UP000504637"/>
    </source>
</evidence>
<dbReference type="OrthoDB" id="5464at2759"/>
<feature type="domain" description="Proline dehydrogenase" evidence="7">
    <location>
        <begin position="76"/>
        <end position="414"/>
    </location>
</feature>
<feature type="non-terminal residue" evidence="9">
    <location>
        <position position="429"/>
    </location>
</feature>
<dbReference type="Gene3D" id="3.20.20.220">
    <property type="match status" value="1"/>
</dbReference>
<reference evidence="9" key="3">
    <citation type="submission" date="2025-08" db="UniProtKB">
        <authorList>
            <consortium name="RefSeq"/>
        </authorList>
    </citation>
    <scope>IDENTIFICATION</scope>
    <source>
        <strain evidence="9">CBS 342.82</strain>
    </source>
</reference>
<dbReference type="GeneID" id="54358410"/>
<dbReference type="RefSeq" id="XP_033455573.1">
    <property type="nucleotide sequence ID" value="XM_033600610.1"/>
</dbReference>
<keyword evidence="8" id="KW-1185">Reference proteome</keyword>
<evidence type="ECO:0000256" key="5">
    <source>
        <dbReference type="RuleBase" id="RU364054"/>
    </source>
</evidence>
<proteinExistence type="inferred from homology"/>
<organism evidence="9">
    <name type="scientific">Dissoconium aciculare CBS 342.82</name>
    <dbReference type="NCBI Taxonomy" id="1314786"/>
    <lineage>
        <taxon>Eukaryota</taxon>
        <taxon>Fungi</taxon>
        <taxon>Dikarya</taxon>
        <taxon>Ascomycota</taxon>
        <taxon>Pezizomycotina</taxon>
        <taxon>Dothideomycetes</taxon>
        <taxon>Dothideomycetidae</taxon>
        <taxon>Mycosphaerellales</taxon>
        <taxon>Dissoconiaceae</taxon>
        <taxon>Dissoconium</taxon>
    </lineage>
</organism>
<dbReference type="AlphaFoldDB" id="A0A6J3LV81"/>
<dbReference type="InterPro" id="IPR015659">
    <property type="entry name" value="Proline_oxidase"/>
</dbReference>